<organism evidence="3 5">
    <name type="scientific">Xanthomonas fragariae</name>
    <dbReference type="NCBI Taxonomy" id="48664"/>
    <lineage>
        <taxon>Bacteria</taxon>
        <taxon>Pseudomonadati</taxon>
        <taxon>Pseudomonadota</taxon>
        <taxon>Gammaproteobacteria</taxon>
        <taxon>Lysobacterales</taxon>
        <taxon>Lysobacteraceae</taxon>
        <taxon>Xanthomonas</taxon>
    </lineage>
</organism>
<evidence type="ECO:0000313" key="5">
    <source>
        <dbReference type="Proteomes" id="UP000195953"/>
    </source>
</evidence>
<feature type="compositionally biased region" description="Basic and acidic residues" evidence="1">
    <location>
        <begin position="69"/>
        <end position="89"/>
    </location>
</feature>
<evidence type="ECO:0000256" key="1">
    <source>
        <dbReference type="SAM" id="MobiDB-lite"/>
    </source>
</evidence>
<evidence type="ECO:0000313" key="4">
    <source>
        <dbReference type="Proteomes" id="UP000195877"/>
    </source>
</evidence>
<keyword evidence="4" id="KW-1185">Reference proteome</keyword>
<dbReference type="Proteomes" id="UP000195877">
    <property type="component" value="Chromosome 1"/>
</dbReference>
<dbReference type="OrthoDB" id="6174090at2"/>
<dbReference type="RefSeq" id="WP_002803865.1">
    <property type="nucleotide sequence ID" value="NZ_CP016830.1"/>
</dbReference>
<dbReference type="EMBL" id="LT853882">
    <property type="protein sequence ID" value="SMR01167.1"/>
    <property type="molecule type" value="Genomic_DNA"/>
</dbReference>
<dbReference type="GeneID" id="61896193"/>
<protein>
    <submittedName>
        <fullName evidence="3">Uncharacterized protein</fullName>
    </submittedName>
</protein>
<reference evidence="2 4" key="1">
    <citation type="submission" date="2017-05" db="EMBL/GenBank/DDBJ databases">
        <authorList>
            <person name="Blom J."/>
        </authorList>
    </citation>
    <scope>NUCLEOTIDE SEQUENCE [LARGE SCALE GENOMIC DNA]</scope>
    <source>
        <strain evidence="2">PD885</strain>
    </source>
</reference>
<accession>A0A1Y6HCU6</accession>
<dbReference type="Proteomes" id="UP000195953">
    <property type="component" value="Chromosome 1"/>
</dbReference>
<sequence>MGPRSHGDSSDEVVTKKALRSAQLRERFGISLRRALQMMLMSQPSDAYAAIKLTSKGGDPTVHRHGKPLKNEPEMTDPKRIPWHRERSKSLPSTCTVIGDGSGKKAETPVKCIASGMLAATSDLCAASIGRHVQLLMSCT</sequence>
<dbReference type="EMBL" id="LT853885">
    <property type="protein sequence ID" value="SMR05204.1"/>
    <property type="molecule type" value="Genomic_DNA"/>
</dbReference>
<evidence type="ECO:0000313" key="3">
    <source>
        <dbReference type="EMBL" id="SMR05204.1"/>
    </source>
</evidence>
<gene>
    <name evidence="3" type="ORF">PD5205_03932</name>
    <name evidence="2" type="ORF">PD885_03953</name>
</gene>
<proteinExistence type="predicted"/>
<feature type="region of interest" description="Disordered" evidence="1">
    <location>
        <begin position="56"/>
        <end position="104"/>
    </location>
</feature>
<dbReference type="AlphaFoldDB" id="A0A1Y6HCU6"/>
<evidence type="ECO:0000313" key="2">
    <source>
        <dbReference type="EMBL" id="SMR01167.1"/>
    </source>
</evidence>
<name>A0A1Y6HCU6_9XANT</name>
<reference evidence="3 5" key="2">
    <citation type="submission" date="2017-05" db="EMBL/GenBank/DDBJ databases">
        <authorList>
            <person name="Song R."/>
            <person name="Chenine A.L."/>
            <person name="Ruprecht R.M."/>
        </authorList>
    </citation>
    <scope>NUCLEOTIDE SEQUENCE [LARGE SCALE GENOMIC DNA]</scope>
    <source>
        <strain evidence="3">PD5205</strain>
    </source>
</reference>